<dbReference type="InterPro" id="IPR029069">
    <property type="entry name" value="HotDog_dom_sf"/>
</dbReference>
<keyword evidence="2 3" id="KW-0378">Hydrolase</keyword>
<proteinExistence type="inferred from homology"/>
<dbReference type="InterPro" id="IPR006684">
    <property type="entry name" value="YbgC/YbaW"/>
</dbReference>
<protein>
    <submittedName>
        <fullName evidence="3">Thioesterase family protein</fullName>
        <ecNumber evidence="3">3.1.2.-</ecNumber>
    </submittedName>
</protein>
<dbReference type="Proteomes" id="UP001302443">
    <property type="component" value="Chromosome"/>
</dbReference>
<dbReference type="PANTHER" id="PTHR31793:SF27">
    <property type="entry name" value="NOVEL THIOESTERASE SUPERFAMILY DOMAIN AND SAPOSIN A-TYPE DOMAIN CONTAINING PROTEIN (0610012H03RIK)"/>
    <property type="match status" value="1"/>
</dbReference>
<accession>A0ABZ0N3I4</accession>
<dbReference type="PIRSF" id="PIRSF003230">
    <property type="entry name" value="YbgC"/>
    <property type="match status" value="1"/>
</dbReference>
<evidence type="ECO:0000256" key="2">
    <source>
        <dbReference type="ARBA" id="ARBA00022801"/>
    </source>
</evidence>
<dbReference type="PANTHER" id="PTHR31793">
    <property type="entry name" value="4-HYDROXYBENZOYL-COA THIOESTERASE FAMILY MEMBER"/>
    <property type="match status" value="1"/>
</dbReference>
<dbReference type="EMBL" id="CP135990">
    <property type="protein sequence ID" value="WPA92312.1"/>
    <property type="molecule type" value="Genomic_DNA"/>
</dbReference>
<dbReference type="Gene3D" id="3.10.129.10">
    <property type="entry name" value="Hotdog Thioesterase"/>
    <property type="match status" value="1"/>
</dbReference>
<organism evidence="3 4">
    <name type="scientific">Providencia zhijiangensis</name>
    <dbReference type="NCBI Taxonomy" id="3053982"/>
    <lineage>
        <taxon>Bacteria</taxon>
        <taxon>Pseudomonadati</taxon>
        <taxon>Pseudomonadota</taxon>
        <taxon>Gammaproteobacteria</taxon>
        <taxon>Enterobacterales</taxon>
        <taxon>Morganellaceae</taxon>
        <taxon>Providencia</taxon>
    </lineage>
</organism>
<dbReference type="Pfam" id="PF13279">
    <property type="entry name" value="4HBT_2"/>
    <property type="match status" value="1"/>
</dbReference>
<keyword evidence="4" id="KW-1185">Reference proteome</keyword>
<dbReference type="RefSeq" id="WP_318626722.1">
    <property type="nucleotide sequence ID" value="NZ_CP135990.1"/>
</dbReference>
<dbReference type="GO" id="GO:0016787">
    <property type="term" value="F:hydrolase activity"/>
    <property type="evidence" value="ECO:0007669"/>
    <property type="project" value="UniProtKB-KW"/>
</dbReference>
<dbReference type="EC" id="3.1.2.-" evidence="3"/>
<comment type="similarity">
    <text evidence="1">Belongs to the 4-hydroxybenzoyl-CoA thioesterase family.</text>
</comment>
<sequence>MLSDPRFSIAVDIFVPFHDCDPMGIVWHGNYLRYFEVAREQLLNQIGYGYRDMLASGYAWPVVDVQLKYRRSASFEQMITVNAKIVEYENRLKISYVITDSLTGNKLTKGYTIQVAVDQNTQELQFVCPDILLAKIGIQS</sequence>
<evidence type="ECO:0000313" key="3">
    <source>
        <dbReference type="EMBL" id="WPA92312.1"/>
    </source>
</evidence>
<name>A0ABZ0N3I4_9GAMM</name>
<dbReference type="NCBIfam" id="TIGR00051">
    <property type="entry name" value="YbgC/FadM family acyl-CoA thioesterase"/>
    <property type="match status" value="1"/>
</dbReference>
<dbReference type="CDD" id="cd00586">
    <property type="entry name" value="4HBT"/>
    <property type="match status" value="1"/>
</dbReference>
<dbReference type="InterPro" id="IPR050563">
    <property type="entry name" value="4-hydroxybenzoyl-CoA_TE"/>
</dbReference>
<dbReference type="SUPFAM" id="SSF54637">
    <property type="entry name" value="Thioesterase/thiol ester dehydrase-isomerase"/>
    <property type="match status" value="1"/>
</dbReference>
<reference evidence="3 4" key="1">
    <citation type="submission" date="2023-09" db="EMBL/GenBank/DDBJ databases">
        <title>Genomic Revisitation and Reclassification of the Genus Providencia.</title>
        <authorList>
            <person name="Dong X."/>
        </authorList>
    </citation>
    <scope>NUCLEOTIDE SEQUENCE [LARGE SCALE GENOMIC DNA]</scope>
    <source>
        <strain evidence="3 4">D4759</strain>
    </source>
</reference>
<gene>
    <name evidence="3" type="ORF">QS795_000605</name>
</gene>
<evidence type="ECO:0000313" key="4">
    <source>
        <dbReference type="Proteomes" id="UP001302443"/>
    </source>
</evidence>
<evidence type="ECO:0000256" key="1">
    <source>
        <dbReference type="ARBA" id="ARBA00005953"/>
    </source>
</evidence>